<dbReference type="PANTHER" id="PTHR35789">
    <property type="entry name" value="SPORE GERMINATION PROTEIN B3"/>
    <property type="match status" value="1"/>
</dbReference>
<dbReference type="EMBL" id="BAAACX010000009">
    <property type="protein sequence ID" value="GAA0390705.1"/>
    <property type="molecule type" value="Genomic_DNA"/>
</dbReference>
<proteinExistence type="inferred from homology"/>
<comment type="subcellular location">
    <subcellularLocation>
        <location evidence="1">Membrane</location>
        <topology evidence="1">Lipid-anchor</topology>
    </subcellularLocation>
</comment>
<comment type="caution">
    <text evidence="10">The sequence shown here is derived from an EMBL/GenBank/DDBJ whole genome shotgun (WGS) entry which is preliminary data.</text>
</comment>
<dbReference type="RefSeq" id="WP_343860946.1">
    <property type="nucleotide sequence ID" value="NZ_BAAACX010000009.1"/>
</dbReference>
<evidence type="ECO:0000256" key="5">
    <source>
        <dbReference type="ARBA" id="ARBA00023136"/>
    </source>
</evidence>
<organism evidence="10 11">
    <name type="scientific">Paenibacillus motobuensis</name>
    <dbReference type="NCBI Taxonomy" id="295324"/>
    <lineage>
        <taxon>Bacteria</taxon>
        <taxon>Bacillati</taxon>
        <taxon>Bacillota</taxon>
        <taxon>Bacilli</taxon>
        <taxon>Bacillales</taxon>
        <taxon>Paenibacillaceae</taxon>
        <taxon>Paenibacillus</taxon>
    </lineage>
</organism>
<evidence type="ECO:0000256" key="4">
    <source>
        <dbReference type="ARBA" id="ARBA00022729"/>
    </source>
</evidence>
<feature type="domain" description="Spore germination GerAC-like C-terminal" evidence="8">
    <location>
        <begin position="210"/>
        <end position="375"/>
    </location>
</feature>
<dbReference type="InterPro" id="IPR057336">
    <property type="entry name" value="GerAC_N"/>
</dbReference>
<keyword evidence="6" id="KW-0564">Palmitate</keyword>
<keyword evidence="11" id="KW-1185">Reference proteome</keyword>
<keyword evidence="5" id="KW-0472">Membrane</keyword>
<dbReference type="Proteomes" id="UP001500340">
    <property type="component" value="Unassembled WGS sequence"/>
</dbReference>
<dbReference type="Gene3D" id="6.20.190.10">
    <property type="entry name" value="Nutrient germinant receptor protein C, domain 1"/>
    <property type="match status" value="1"/>
</dbReference>
<dbReference type="InterPro" id="IPR046953">
    <property type="entry name" value="Spore_GerAC-like_C"/>
</dbReference>
<evidence type="ECO:0000259" key="9">
    <source>
        <dbReference type="Pfam" id="PF25198"/>
    </source>
</evidence>
<evidence type="ECO:0000256" key="3">
    <source>
        <dbReference type="ARBA" id="ARBA00022544"/>
    </source>
</evidence>
<evidence type="ECO:0000256" key="7">
    <source>
        <dbReference type="ARBA" id="ARBA00023288"/>
    </source>
</evidence>
<evidence type="ECO:0000256" key="6">
    <source>
        <dbReference type="ARBA" id="ARBA00023139"/>
    </source>
</evidence>
<dbReference type="InterPro" id="IPR038501">
    <property type="entry name" value="Spore_GerAC_C_sf"/>
</dbReference>
<dbReference type="Pfam" id="PF25198">
    <property type="entry name" value="Spore_GerAC_N"/>
    <property type="match status" value="1"/>
</dbReference>
<accession>A0ABP3I4U8</accession>
<keyword evidence="4" id="KW-0732">Signal</keyword>
<keyword evidence="7" id="KW-0449">Lipoprotein</keyword>
<feature type="domain" description="Spore germination protein N-terminal" evidence="9">
    <location>
        <begin position="23"/>
        <end position="194"/>
    </location>
</feature>
<dbReference type="NCBIfam" id="TIGR02887">
    <property type="entry name" value="spore_ger_x_C"/>
    <property type="match status" value="1"/>
</dbReference>
<gene>
    <name evidence="10" type="primary">gerLC</name>
    <name evidence="10" type="ORF">GCM10008933_22060</name>
</gene>
<dbReference type="PROSITE" id="PS51257">
    <property type="entry name" value="PROKAR_LIPOPROTEIN"/>
    <property type="match status" value="1"/>
</dbReference>
<dbReference type="InterPro" id="IPR008844">
    <property type="entry name" value="Spore_GerAC-like"/>
</dbReference>
<keyword evidence="3" id="KW-0309">Germination</keyword>
<evidence type="ECO:0000256" key="1">
    <source>
        <dbReference type="ARBA" id="ARBA00004635"/>
    </source>
</evidence>
<sequence>MKYRFLKTIIALLLVFFLTGCWDRVEIENRIFVLAVAIDKEMKKDGKRLYELTIQVAEPKALSGKSPPSDVKPVWNVSVTGGSIFDCMRSMATKVARVPFYEHLQVIVISEELAKDGISAPMDLFLRDHELRRKTNLVVTPGKAKDILDINHKLIPVPGVYLSKLTQESVNKTSKMPQNSTVGAFSVNYRANRNSLLIKVDPRVDHVIMQGGALFNKDKFAGWLESNDVRSHQWVVGTVQAGNYLIVNEKGNQHFTTFEVKNMRSIIKPHIRNGKPYFTVRIIAEGNIGEDGLSLNPTPEDLRKIEQMLNNEIRHDANLIIQKLQNEYGLDIFEFGEELRRHKYAYWKQHEQEWDNIFRTVDVSVQVETSIRRIGHVK</sequence>
<evidence type="ECO:0000256" key="2">
    <source>
        <dbReference type="ARBA" id="ARBA00007886"/>
    </source>
</evidence>
<name>A0ABP3I4U8_9BACL</name>
<dbReference type="PANTHER" id="PTHR35789:SF1">
    <property type="entry name" value="SPORE GERMINATION PROTEIN B3"/>
    <property type="match status" value="1"/>
</dbReference>
<protein>
    <submittedName>
        <fullName evidence="10">Spore germination protein GerLC</fullName>
    </submittedName>
</protein>
<dbReference type="Gene3D" id="3.30.300.210">
    <property type="entry name" value="Nutrient germinant receptor protein C, domain 3"/>
    <property type="match status" value="1"/>
</dbReference>
<comment type="similarity">
    <text evidence="2">Belongs to the GerABKC lipoprotein family.</text>
</comment>
<dbReference type="Pfam" id="PF05504">
    <property type="entry name" value="Spore_GerAC"/>
    <property type="match status" value="1"/>
</dbReference>
<reference evidence="11" key="1">
    <citation type="journal article" date="2019" name="Int. J. Syst. Evol. Microbiol.">
        <title>The Global Catalogue of Microorganisms (GCM) 10K type strain sequencing project: providing services to taxonomists for standard genome sequencing and annotation.</title>
        <authorList>
            <consortium name="The Broad Institute Genomics Platform"/>
            <consortium name="The Broad Institute Genome Sequencing Center for Infectious Disease"/>
            <person name="Wu L."/>
            <person name="Ma J."/>
        </authorList>
    </citation>
    <scope>NUCLEOTIDE SEQUENCE [LARGE SCALE GENOMIC DNA]</scope>
    <source>
        <strain evidence="11">JCM 12774</strain>
    </source>
</reference>
<evidence type="ECO:0000259" key="8">
    <source>
        <dbReference type="Pfam" id="PF05504"/>
    </source>
</evidence>
<evidence type="ECO:0000313" key="10">
    <source>
        <dbReference type="EMBL" id="GAA0390705.1"/>
    </source>
</evidence>
<evidence type="ECO:0000313" key="11">
    <source>
        <dbReference type="Proteomes" id="UP001500340"/>
    </source>
</evidence>